<organism evidence="1">
    <name type="scientific">gut metagenome</name>
    <dbReference type="NCBI Taxonomy" id="749906"/>
    <lineage>
        <taxon>unclassified sequences</taxon>
        <taxon>metagenomes</taxon>
        <taxon>organismal metagenomes</taxon>
    </lineage>
</organism>
<dbReference type="EMBL" id="AMCI01007231">
    <property type="protein sequence ID" value="EJW92971.1"/>
    <property type="molecule type" value="Genomic_DNA"/>
</dbReference>
<name>J9FDI8_9ZZZZ</name>
<sequence length="77" mass="8867">MKGIDEARAFYEEYGREMLSKKFPEFESRIAVGLAGHGSECYGYDDEISRDHDFTKGFCLWITDEDDIFTGIELSRA</sequence>
<comment type="caution">
    <text evidence="1">The sequence shown here is derived from an EMBL/GenBank/DDBJ whole genome shotgun (WGS) entry which is preliminary data.</text>
</comment>
<gene>
    <name evidence="1" type="ORF">EVA_18922</name>
</gene>
<protein>
    <submittedName>
        <fullName evidence="1">Uncharacterized protein</fullName>
    </submittedName>
</protein>
<feature type="non-terminal residue" evidence="1">
    <location>
        <position position="77"/>
    </location>
</feature>
<accession>J9FDI8</accession>
<evidence type="ECO:0000313" key="1">
    <source>
        <dbReference type="EMBL" id="EJW92971.1"/>
    </source>
</evidence>
<reference evidence="1" key="1">
    <citation type="journal article" date="2012" name="PLoS ONE">
        <title>Gene sets for utilization of primary and secondary nutrition supplies in the distal gut of endangered iberian lynx.</title>
        <authorList>
            <person name="Alcaide M."/>
            <person name="Messina E."/>
            <person name="Richter M."/>
            <person name="Bargiela R."/>
            <person name="Peplies J."/>
            <person name="Huws S.A."/>
            <person name="Newbold C.J."/>
            <person name="Golyshin P.N."/>
            <person name="Simon M.A."/>
            <person name="Lopez G."/>
            <person name="Yakimov M.M."/>
            <person name="Ferrer M."/>
        </authorList>
    </citation>
    <scope>NUCLEOTIDE SEQUENCE</scope>
</reference>
<dbReference type="AlphaFoldDB" id="J9FDI8"/>
<proteinExistence type="predicted"/>